<accession>A0A024A267</accession>
<name>A0A024A267_9RHAB</name>
<sequence>MTSLVQSLTWFWLRIRLNIMILRSRIKHTPTSSQHLKEQKDMTQVRRLLTQRHQLTLKRMKKQMKMIRRVILLDPLKKLILKVRLMKTRLKNKRVNPSRAILRNCRRKNSETRSRLKDCGEVLMRE</sequence>
<reference evidence="1 2" key="1">
    <citation type="submission" date="2014-02" db="EMBL/GenBank/DDBJ databases">
        <title>Characterisation of Almpiwar virus, Harrison Dam virus and Walkabout Creek virus; three novel rhabdoviruses from northern Australia.</title>
        <authorList>
            <person name="McAllister J."/>
            <person name="Gauci P.J."/>
            <person name="Mitchell I.R."/>
            <person name="Boyle D.B."/>
            <person name="Bulach D.M."/>
            <person name="Weir R.P."/>
            <person name="Melville L.F."/>
            <person name="Davis S.S."/>
            <person name="Gubala A.J."/>
        </authorList>
    </citation>
    <scope>NUCLEOTIDE SEQUENCE [LARGE SCALE GENOMIC DNA]</scope>
    <source>
        <strain evidence="1">MRM4059</strain>
    </source>
</reference>
<proteinExistence type="predicted"/>
<gene>
    <name evidence="1" type="primary">P</name>
</gene>
<dbReference type="RefSeq" id="YP_009094367.1">
    <property type="nucleotide sequence ID" value="NC_025391.1"/>
</dbReference>
<evidence type="ECO:0000313" key="2">
    <source>
        <dbReference type="Proteomes" id="UP000169135"/>
    </source>
</evidence>
<organism evidence="1 2">
    <name type="scientific">Almpiwar virus</name>
    <dbReference type="NCBI Taxonomy" id="318843"/>
    <lineage>
        <taxon>Viruses</taxon>
        <taxon>Riboviria</taxon>
        <taxon>Orthornavirae</taxon>
        <taxon>Negarnaviricota</taxon>
        <taxon>Haploviricotina</taxon>
        <taxon>Monjiviricetes</taxon>
        <taxon>Mononegavirales</taxon>
        <taxon>Rhabdoviridae</taxon>
        <taxon>Alpharhabdovirinae</taxon>
        <taxon>Sripuvirus</taxon>
        <taxon>Sripuvirus almpiwar</taxon>
    </lineage>
</organism>
<dbReference type="Proteomes" id="UP000169135">
    <property type="component" value="Segment"/>
</dbReference>
<protein>
    <submittedName>
        <fullName evidence="1">Protein C</fullName>
    </submittedName>
</protein>
<evidence type="ECO:0000313" key="1">
    <source>
        <dbReference type="EMBL" id="AHY85665.1"/>
    </source>
</evidence>
<keyword evidence="2" id="KW-1185">Reference proteome</keyword>
<dbReference type="EMBL" id="KJ399977">
    <property type="protein sequence ID" value="AHY85665.1"/>
    <property type="molecule type" value="Viral_cRNA"/>
</dbReference>